<evidence type="ECO:0000256" key="1">
    <source>
        <dbReference type="SAM" id="Coils"/>
    </source>
</evidence>
<keyword evidence="1" id="KW-0175">Coiled coil</keyword>
<keyword evidence="3" id="KW-1185">Reference proteome</keyword>
<dbReference type="EMBL" id="JAGSPD010000001">
    <property type="protein sequence ID" value="MBV7267897.1"/>
    <property type="molecule type" value="Genomic_DNA"/>
</dbReference>
<sequence length="181" mass="21119">MSNLPKKNDNNPLVNHDNFAKEISDKKNDAQVILKRKVTLLQRIFPTVEQKETIKHSAAILEQESKSDLEKRRMHNEFFNQALQATFDKYLTEGAESIQKGLTSNFAANKAALDKEIVSLTKDYFAQMELDEEEIFKMKSENMRNRQLKMLNDRIDEFERTIQNLMQKYEDATNKSVGKKD</sequence>
<accession>A0A9X1F5R2</accession>
<dbReference type="AlphaFoldDB" id="A0A9X1F5R2"/>
<dbReference type="Proteomes" id="UP001138894">
    <property type="component" value="Unassembled WGS sequence"/>
</dbReference>
<comment type="caution">
    <text evidence="2">The sequence shown here is derived from an EMBL/GenBank/DDBJ whole genome shotgun (WGS) entry which is preliminary data.</text>
</comment>
<feature type="coiled-coil region" evidence="1">
    <location>
        <begin position="148"/>
        <end position="175"/>
    </location>
</feature>
<evidence type="ECO:0000313" key="3">
    <source>
        <dbReference type="Proteomes" id="UP001138894"/>
    </source>
</evidence>
<dbReference type="RefSeq" id="WP_218544436.1">
    <property type="nucleotide sequence ID" value="NZ_JAGSPD010000001.1"/>
</dbReference>
<organism evidence="2 3">
    <name type="scientific">Winogradskyella luteola</name>
    <dbReference type="NCBI Taxonomy" id="2828330"/>
    <lineage>
        <taxon>Bacteria</taxon>
        <taxon>Pseudomonadati</taxon>
        <taxon>Bacteroidota</taxon>
        <taxon>Flavobacteriia</taxon>
        <taxon>Flavobacteriales</taxon>
        <taxon>Flavobacteriaceae</taxon>
        <taxon>Winogradskyella</taxon>
    </lineage>
</organism>
<gene>
    <name evidence="2" type="ORF">KCG49_01680</name>
</gene>
<reference evidence="2" key="1">
    <citation type="submission" date="2021-04" db="EMBL/GenBank/DDBJ databases">
        <authorList>
            <person name="Pira H."/>
            <person name="Risdian C."/>
            <person name="Wink J."/>
        </authorList>
    </citation>
    <scope>NUCLEOTIDE SEQUENCE</scope>
    <source>
        <strain evidence="2">WHY3</strain>
    </source>
</reference>
<proteinExistence type="predicted"/>
<protein>
    <submittedName>
        <fullName evidence="2">Uncharacterized protein</fullName>
    </submittedName>
</protein>
<name>A0A9X1F5R2_9FLAO</name>
<evidence type="ECO:0000313" key="2">
    <source>
        <dbReference type="EMBL" id="MBV7267897.1"/>
    </source>
</evidence>